<dbReference type="AlphaFoldDB" id="A0A0W8IFY5"/>
<comment type="caution">
    <text evidence="3">The sequence shown here is derived from an EMBL/GenBank/DDBJ whole genome shotgun (WGS) entry which is preliminary data.</text>
</comment>
<feature type="domain" description="Polyphosphate kinase-2-related" evidence="2">
    <location>
        <begin position="133"/>
        <end position="328"/>
    </location>
</feature>
<protein>
    <recommendedName>
        <fullName evidence="2">Polyphosphate kinase-2-related domain-containing protein</fullName>
    </recommendedName>
</protein>
<accession>A0A0W8IFY5</accession>
<evidence type="ECO:0000313" key="4">
    <source>
        <dbReference type="Proteomes" id="UP000054023"/>
    </source>
</evidence>
<dbReference type="RefSeq" id="WP_058888550.1">
    <property type="nucleotide sequence ID" value="NZ_LQBM01000003.1"/>
</dbReference>
<dbReference type="Pfam" id="PF03976">
    <property type="entry name" value="PPK2"/>
    <property type="match status" value="1"/>
</dbReference>
<proteinExistence type="predicted"/>
<reference evidence="4" key="1">
    <citation type="submission" date="2015-12" db="EMBL/GenBank/DDBJ databases">
        <authorList>
            <person name="Nair G.R."/>
            <person name="Kaur G."/>
            <person name="Mayilraj S."/>
        </authorList>
    </citation>
    <scope>NUCLEOTIDE SEQUENCE [LARGE SCALE GENOMIC DNA]</scope>
    <source>
        <strain evidence="4">CD08_7</strain>
    </source>
</reference>
<evidence type="ECO:0000313" key="3">
    <source>
        <dbReference type="EMBL" id="KUG58868.1"/>
    </source>
</evidence>
<dbReference type="STRING" id="317018.AVL63_02220"/>
<dbReference type="Proteomes" id="UP000054023">
    <property type="component" value="Unassembled WGS sequence"/>
</dbReference>
<dbReference type="SUPFAM" id="SSF52540">
    <property type="entry name" value="P-loop containing nucleoside triphosphate hydrolases"/>
    <property type="match status" value="1"/>
</dbReference>
<dbReference type="Gene3D" id="3.40.50.300">
    <property type="entry name" value="P-loop containing nucleotide triphosphate hydrolases"/>
    <property type="match status" value="1"/>
</dbReference>
<dbReference type="PANTHER" id="PTHR34383:SF3">
    <property type="entry name" value="POLYPHOSPHATE:AMP PHOSPHOTRANSFERASE"/>
    <property type="match status" value="1"/>
</dbReference>
<feature type="compositionally biased region" description="Basic and acidic residues" evidence="1">
    <location>
        <begin position="1"/>
        <end position="13"/>
    </location>
</feature>
<keyword evidence="4" id="KW-1185">Reference proteome</keyword>
<dbReference type="PANTHER" id="PTHR34383">
    <property type="entry name" value="POLYPHOSPHATE:AMP PHOSPHOTRANSFERASE-RELATED"/>
    <property type="match status" value="1"/>
</dbReference>
<sequence length="352" mass="40013">MSKNEKNPHRLDVPLDGVRGPKGAKKTPFDGDPRALWRVNQYPSPLTLADVPTREKIGFKGKKDDGEDALAERSAMLADLQELMWAHVVAASENDRWEVAKAIAGRVPRRTPQEKARREELFSPEVETALNNLDRGPRVLLVLQGMDASGKGGVVKQVVSSMDPMGIEVAGFGKPTPAEQREHYLERVIRRLPRPGHVGVFDRSHYEDVLVPSITGSESPEEIERRIEALILFERELVRLGFVIIKVKLLISQEEQLDRLVSRLDREEKHWKYDPSDADARAEFDTYQELYSRVMEATDADHAPWHAIGADRKWYSRLAVQELLIAAFSDLKLRWPAADYDVEAERERLLKS</sequence>
<dbReference type="OrthoDB" id="9775224at2"/>
<name>A0A0W8IFY5_9MICC</name>
<dbReference type="InterPro" id="IPR022488">
    <property type="entry name" value="PPK2-related"/>
</dbReference>
<evidence type="ECO:0000259" key="2">
    <source>
        <dbReference type="Pfam" id="PF03976"/>
    </source>
</evidence>
<dbReference type="InterPro" id="IPR027417">
    <property type="entry name" value="P-loop_NTPase"/>
</dbReference>
<organism evidence="3 4">
    <name type="scientific">Nesterenkonia jeotgali</name>
    <dbReference type="NCBI Taxonomy" id="317018"/>
    <lineage>
        <taxon>Bacteria</taxon>
        <taxon>Bacillati</taxon>
        <taxon>Actinomycetota</taxon>
        <taxon>Actinomycetes</taxon>
        <taxon>Micrococcales</taxon>
        <taxon>Micrococcaceae</taxon>
        <taxon>Nesterenkonia</taxon>
    </lineage>
</organism>
<gene>
    <name evidence="3" type="ORF">AVL63_02220</name>
</gene>
<evidence type="ECO:0000256" key="1">
    <source>
        <dbReference type="SAM" id="MobiDB-lite"/>
    </source>
</evidence>
<feature type="region of interest" description="Disordered" evidence="1">
    <location>
        <begin position="1"/>
        <end position="36"/>
    </location>
</feature>
<dbReference type="EMBL" id="LQBM01000003">
    <property type="protein sequence ID" value="KUG58868.1"/>
    <property type="molecule type" value="Genomic_DNA"/>
</dbReference>